<dbReference type="Proteomes" id="UP000314294">
    <property type="component" value="Unassembled WGS sequence"/>
</dbReference>
<evidence type="ECO:0000313" key="1">
    <source>
        <dbReference type="EMBL" id="TNN88482.1"/>
    </source>
</evidence>
<sequence length="178" mass="19464">MARRPDSVRVNLRRPERGATCTPSLALRQEGNALRNSLKHEQNHIGDVRRVFWDGGKTGNVPERTTEPPQHVVNDNERRAQVAAETRANLEGRCLDQRAGRFIKTTEHLSVHMAGLCDPQALLLGFPQPVLQDAAVLVGAVQISPQLLQLVDLLLQTFGGCMAAGEVGEFASESQLAD</sequence>
<protein>
    <submittedName>
        <fullName evidence="1">Uncharacterized protein</fullName>
    </submittedName>
</protein>
<reference evidence="1 2" key="1">
    <citation type="submission" date="2019-03" db="EMBL/GenBank/DDBJ databases">
        <title>First draft genome of Liparis tanakae, snailfish: a comprehensive survey of snailfish specific genes.</title>
        <authorList>
            <person name="Kim W."/>
            <person name="Song I."/>
            <person name="Jeong J.-H."/>
            <person name="Kim D."/>
            <person name="Kim S."/>
            <person name="Ryu S."/>
            <person name="Song J.Y."/>
            <person name="Lee S.K."/>
        </authorList>
    </citation>
    <scope>NUCLEOTIDE SEQUENCE [LARGE SCALE GENOMIC DNA]</scope>
    <source>
        <tissue evidence="1">Muscle</tissue>
    </source>
</reference>
<keyword evidence="2" id="KW-1185">Reference proteome</keyword>
<proteinExistence type="predicted"/>
<dbReference type="AlphaFoldDB" id="A0A4Z2JGW2"/>
<organism evidence="1 2">
    <name type="scientific">Liparis tanakae</name>
    <name type="common">Tanaka's snailfish</name>
    <dbReference type="NCBI Taxonomy" id="230148"/>
    <lineage>
        <taxon>Eukaryota</taxon>
        <taxon>Metazoa</taxon>
        <taxon>Chordata</taxon>
        <taxon>Craniata</taxon>
        <taxon>Vertebrata</taxon>
        <taxon>Euteleostomi</taxon>
        <taxon>Actinopterygii</taxon>
        <taxon>Neopterygii</taxon>
        <taxon>Teleostei</taxon>
        <taxon>Neoteleostei</taxon>
        <taxon>Acanthomorphata</taxon>
        <taxon>Eupercaria</taxon>
        <taxon>Perciformes</taxon>
        <taxon>Cottioidei</taxon>
        <taxon>Cottales</taxon>
        <taxon>Liparidae</taxon>
        <taxon>Liparis</taxon>
    </lineage>
</organism>
<name>A0A4Z2JGW2_9TELE</name>
<comment type="caution">
    <text evidence="1">The sequence shown here is derived from an EMBL/GenBank/DDBJ whole genome shotgun (WGS) entry which is preliminary data.</text>
</comment>
<dbReference type="EMBL" id="SRLO01000005">
    <property type="protein sequence ID" value="TNN88482.1"/>
    <property type="molecule type" value="Genomic_DNA"/>
</dbReference>
<accession>A0A4Z2JGW2</accession>
<evidence type="ECO:0000313" key="2">
    <source>
        <dbReference type="Proteomes" id="UP000314294"/>
    </source>
</evidence>
<gene>
    <name evidence="1" type="ORF">EYF80_001265</name>
</gene>